<reference evidence="3" key="1">
    <citation type="submission" date="2017-09" db="EMBL/GenBank/DDBJ databases">
        <authorList>
            <person name="Varghese N."/>
            <person name="Submissions S."/>
        </authorList>
    </citation>
    <scope>NUCLEOTIDE SEQUENCE [LARGE SCALE GENOMIC DNA]</scope>
    <source>
        <strain evidence="3">CGMCC 1.12461</strain>
    </source>
</reference>
<dbReference type="OrthoDB" id="7059723at2"/>
<feature type="transmembrane region" description="Helical" evidence="1">
    <location>
        <begin position="49"/>
        <end position="68"/>
    </location>
</feature>
<dbReference type="Proteomes" id="UP000219353">
    <property type="component" value="Unassembled WGS sequence"/>
</dbReference>
<sequence>MVEAAYKEQQSFRYTWIYWLCLVITLLFFYVCFQQIILQQPFGNNPAPHSILVLCCLLMLSLCALLHFSSLQLQLDKQGLTVRFVPFINNWRKHAWQEIKDIRVVSYNPIGDYGGWGIRGAKNRRCYNISGKQGLEVLLHNGKRLLIGTQQKETLSLWLEATKTTRA</sequence>
<dbReference type="AlphaFoldDB" id="A0A285IMW6"/>
<proteinExistence type="predicted"/>
<name>A0A285IMW6_9GAMM</name>
<keyword evidence="1" id="KW-0472">Membrane</keyword>
<keyword evidence="3" id="KW-1185">Reference proteome</keyword>
<keyword evidence="1" id="KW-0812">Transmembrane</keyword>
<accession>A0A285IMW6</accession>
<protein>
    <submittedName>
        <fullName evidence="2">Uncharacterized protein</fullName>
    </submittedName>
</protein>
<evidence type="ECO:0000313" key="3">
    <source>
        <dbReference type="Proteomes" id="UP000219353"/>
    </source>
</evidence>
<gene>
    <name evidence="2" type="ORF">SAMN06297280_1365</name>
</gene>
<evidence type="ECO:0000313" key="2">
    <source>
        <dbReference type="EMBL" id="SNY49340.1"/>
    </source>
</evidence>
<dbReference type="EMBL" id="OBEB01000002">
    <property type="protein sequence ID" value="SNY49340.1"/>
    <property type="molecule type" value="Genomic_DNA"/>
</dbReference>
<feature type="transmembrane region" description="Helical" evidence="1">
    <location>
        <begin position="16"/>
        <end position="37"/>
    </location>
</feature>
<organism evidence="2 3">
    <name type="scientific">Arsukibacterium tuosuense</name>
    <dbReference type="NCBI Taxonomy" id="1323745"/>
    <lineage>
        <taxon>Bacteria</taxon>
        <taxon>Pseudomonadati</taxon>
        <taxon>Pseudomonadota</taxon>
        <taxon>Gammaproteobacteria</taxon>
        <taxon>Chromatiales</taxon>
        <taxon>Chromatiaceae</taxon>
        <taxon>Arsukibacterium</taxon>
    </lineage>
</organism>
<keyword evidence="1" id="KW-1133">Transmembrane helix</keyword>
<evidence type="ECO:0000256" key="1">
    <source>
        <dbReference type="SAM" id="Phobius"/>
    </source>
</evidence>